<comment type="caution">
    <text evidence="6">The sequence shown here is derived from an EMBL/GenBank/DDBJ whole genome shotgun (WGS) entry which is preliminary data.</text>
</comment>
<dbReference type="InterPro" id="IPR016186">
    <property type="entry name" value="C-type_lectin-like/link_sf"/>
</dbReference>
<evidence type="ECO:0000313" key="6">
    <source>
        <dbReference type="EMBL" id="MBN3325534.1"/>
    </source>
</evidence>
<dbReference type="Pfam" id="PF00431">
    <property type="entry name" value="CUB"/>
    <property type="match status" value="1"/>
</dbReference>
<evidence type="ECO:0000256" key="1">
    <source>
        <dbReference type="ARBA" id="ARBA00022737"/>
    </source>
</evidence>
<dbReference type="CDD" id="cd00041">
    <property type="entry name" value="CUB"/>
    <property type="match status" value="1"/>
</dbReference>
<dbReference type="PANTHER" id="PTHR24251">
    <property type="entry name" value="OVOCHYMASE-RELATED"/>
    <property type="match status" value="1"/>
</dbReference>
<feature type="non-terminal residue" evidence="6">
    <location>
        <position position="1"/>
    </location>
</feature>
<evidence type="ECO:0000313" key="7">
    <source>
        <dbReference type="Proteomes" id="UP000736164"/>
    </source>
</evidence>
<feature type="domain" description="CUB" evidence="4">
    <location>
        <begin position="115"/>
        <end position="227"/>
    </location>
</feature>
<feature type="disulfide bond" evidence="3">
    <location>
        <begin position="54"/>
        <end position="75"/>
    </location>
</feature>
<dbReference type="Pfam" id="PF00193">
    <property type="entry name" value="Xlink"/>
    <property type="match status" value="1"/>
</dbReference>
<dbReference type="Gene3D" id="3.10.100.10">
    <property type="entry name" value="Mannose-Binding Protein A, subunit A"/>
    <property type="match status" value="1"/>
</dbReference>
<dbReference type="InterPro" id="IPR036056">
    <property type="entry name" value="Fibrinogen-like_C"/>
</dbReference>
<gene>
    <name evidence="6" type="primary">Tnfaip6_0</name>
    <name evidence="6" type="ORF">GTO95_0002729</name>
</gene>
<dbReference type="Proteomes" id="UP000736164">
    <property type="component" value="Unassembled WGS sequence"/>
</dbReference>
<proteinExistence type="predicted"/>
<evidence type="ECO:0000256" key="3">
    <source>
        <dbReference type="PROSITE-ProRule" id="PRU00323"/>
    </source>
</evidence>
<keyword evidence="2 3" id="KW-1015">Disulfide bond</keyword>
<name>A0A8J7TJB5_ATRSP</name>
<dbReference type="InterPro" id="IPR000859">
    <property type="entry name" value="CUB_dom"/>
</dbReference>
<feature type="non-terminal residue" evidence="6">
    <location>
        <position position="477"/>
    </location>
</feature>
<dbReference type="InterPro" id="IPR000538">
    <property type="entry name" value="Link_dom"/>
</dbReference>
<evidence type="ECO:0000259" key="4">
    <source>
        <dbReference type="PROSITE" id="PS01180"/>
    </source>
</evidence>
<sequence>IFAGRVAGVFHYDRNIRYSLTFQQAQQACEKDFAASLADRMQLFTAYQQGLEECRAGWISSAEVAYPRVHKNWNCGQNHTDIITYGIRENLLERWDVFCYKKDNNCSVYPTQVSCGGVLQGDKGEFQSPGFPQSYPSNMDCTWEVTAPPGHLILLAFHSVVLEEHKGCQYDFVTVFDGKREEGVELGRFCGSELPPPLRSSSNTMTVQLRSDASVELDGFSVRFHSVKPPSRDESSLDECEVKWGRECSTTERAAIHCQVTETCSILRSAGVLESGTYVIDPDGEDQGVEPFPVFCDMNSLRADGVTVVGHDSESRTRVSPCEEAGCYSRQITYRQASLLQLRSLIQASESCTQLVKVMLESCAALKEAGFVESRRYIIDPDGPGQGLSQFEVYCDMASDPLTGTCFGMGRLCNCDSNDHVWRMDEGFLRDKNLLPVKAVYFGDTKDAPLEMAFHTVGKLTCKGKSKVCFPIFSYFF</sequence>
<dbReference type="SUPFAM" id="SSF49854">
    <property type="entry name" value="Spermadhesin, CUB domain"/>
    <property type="match status" value="1"/>
</dbReference>
<reference evidence="6" key="1">
    <citation type="journal article" date="2021" name="Cell">
        <title>Tracing the genetic footprints of vertebrate landing in non-teleost ray-finned fishes.</title>
        <authorList>
            <person name="Bi X."/>
            <person name="Wang K."/>
            <person name="Yang L."/>
            <person name="Pan H."/>
            <person name="Jiang H."/>
            <person name="Wei Q."/>
            <person name="Fang M."/>
            <person name="Yu H."/>
            <person name="Zhu C."/>
            <person name="Cai Y."/>
            <person name="He Y."/>
            <person name="Gan X."/>
            <person name="Zeng H."/>
            <person name="Yu D."/>
            <person name="Zhu Y."/>
            <person name="Jiang H."/>
            <person name="Qiu Q."/>
            <person name="Yang H."/>
            <person name="Zhang Y.E."/>
            <person name="Wang W."/>
            <person name="Zhu M."/>
            <person name="He S."/>
            <person name="Zhang G."/>
        </authorList>
    </citation>
    <scope>NUCLEOTIDE SEQUENCE</scope>
    <source>
        <strain evidence="6">Allg_001</strain>
    </source>
</reference>
<dbReference type="InterPro" id="IPR035914">
    <property type="entry name" value="Sperma_CUB_dom_sf"/>
</dbReference>
<dbReference type="SUPFAM" id="SSF56436">
    <property type="entry name" value="C-type lectin-like"/>
    <property type="match status" value="1"/>
</dbReference>
<accession>A0A8J7TJB5</accession>
<comment type="caution">
    <text evidence="3">Lacks conserved residue(s) required for the propagation of feature annotation.</text>
</comment>
<dbReference type="FunFam" id="3.10.100.10:FF:000001">
    <property type="entry name" value="Hyaluronan proteoglycan link protein 1"/>
    <property type="match status" value="1"/>
</dbReference>
<dbReference type="PROSITE" id="PS01180">
    <property type="entry name" value="CUB"/>
    <property type="match status" value="1"/>
</dbReference>
<dbReference type="SMART" id="SM00445">
    <property type="entry name" value="LINK"/>
    <property type="match status" value="1"/>
</dbReference>
<dbReference type="PRINTS" id="PR01265">
    <property type="entry name" value="LINKMODULE"/>
</dbReference>
<dbReference type="Gene3D" id="2.60.120.290">
    <property type="entry name" value="Spermadhesin, CUB domain"/>
    <property type="match status" value="1"/>
</dbReference>
<dbReference type="InterPro" id="IPR016187">
    <property type="entry name" value="CTDL_fold"/>
</dbReference>
<dbReference type="GO" id="GO:0005540">
    <property type="term" value="F:hyaluronic acid binding"/>
    <property type="evidence" value="ECO:0007669"/>
    <property type="project" value="InterPro"/>
</dbReference>
<keyword evidence="7" id="KW-1185">Reference proteome</keyword>
<dbReference type="EMBL" id="JAAWVO010075941">
    <property type="protein sequence ID" value="MBN3325534.1"/>
    <property type="molecule type" value="Genomic_DNA"/>
</dbReference>
<protein>
    <submittedName>
        <fullName evidence="6">TSG6 protein</fullName>
    </submittedName>
</protein>
<dbReference type="Gene3D" id="2.60.120.1000">
    <property type="match status" value="1"/>
</dbReference>
<keyword evidence="1" id="KW-0677">Repeat</keyword>
<dbReference type="AlphaFoldDB" id="A0A8J7TJB5"/>
<organism evidence="6 7">
    <name type="scientific">Atractosteus spatula</name>
    <name type="common">Alligator gar</name>
    <name type="synonym">Lepisosteus spatula</name>
    <dbReference type="NCBI Taxonomy" id="7917"/>
    <lineage>
        <taxon>Eukaryota</taxon>
        <taxon>Metazoa</taxon>
        <taxon>Chordata</taxon>
        <taxon>Craniata</taxon>
        <taxon>Vertebrata</taxon>
        <taxon>Euteleostomi</taxon>
        <taxon>Actinopterygii</taxon>
        <taxon>Neopterygii</taxon>
        <taxon>Holostei</taxon>
        <taxon>Semionotiformes</taxon>
        <taxon>Lepisosteidae</taxon>
        <taxon>Atractosteus</taxon>
    </lineage>
</organism>
<dbReference type="SUPFAM" id="SSF56496">
    <property type="entry name" value="Fibrinogen C-terminal domain-like"/>
    <property type="match status" value="2"/>
</dbReference>
<feature type="domain" description="Link" evidence="5">
    <location>
        <begin position="8"/>
        <end position="101"/>
    </location>
</feature>
<dbReference type="PROSITE" id="PS50963">
    <property type="entry name" value="LINK_2"/>
    <property type="match status" value="1"/>
</dbReference>
<dbReference type="SMART" id="SM00042">
    <property type="entry name" value="CUB"/>
    <property type="match status" value="1"/>
</dbReference>
<evidence type="ECO:0000259" key="5">
    <source>
        <dbReference type="PROSITE" id="PS50963"/>
    </source>
</evidence>
<dbReference type="FunFam" id="2.60.120.290:FF:000013">
    <property type="entry name" value="Membrane frizzled-related protein"/>
    <property type="match status" value="1"/>
</dbReference>
<evidence type="ECO:0000256" key="2">
    <source>
        <dbReference type="ARBA" id="ARBA00023157"/>
    </source>
</evidence>
<dbReference type="GO" id="GO:0007155">
    <property type="term" value="P:cell adhesion"/>
    <property type="evidence" value="ECO:0007669"/>
    <property type="project" value="InterPro"/>
</dbReference>